<dbReference type="Pfam" id="PF10090">
    <property type="entry name" value="HPTransfase"/>
    <property type="match status" value="1"/>
</dbReference>
<evidence type="ECO:0000259" key="1">
    <source>
        <dbReference type="Pfam" id="PF10090"/>
    </source>
</evidence>
<evidence type="ECO:0000313" key="3">
    <source>
        <dbReference type="Proteomes" id="UP001220530"/>
    </source>
</evidence>
<dbReference type="EMBL" id="CP118246">
    <property type="protein sequence ID" value="WDR04202.1"/>
    <property type="molecule type" value="Genomic_DNA"/>
</dbReference>
<dbReference type="RefSeq" id="WP_282220585.1">
    <property type="nucleotide sequence ID" value="NZ_CP118246.1"/>
</dbReference>
<protein>
    <submittedName>
        <fullName evidence="2">Histidine phosphotransferase family protein</fullName>
    </submittedName>
</protein>
<feature type="domain" description="Histidine phosphotransferase ChpT C-terminal" evidence="1">
    <location>
        <begin position="1"/>
        <end position="91"/>
    </location>
</feature>
<accession>A0ABY7YSN6</accession>
<reference evidence="2 3" key="1">
    <citation type="submission" date="2023-02" db="EMBL/GenBank/DDBJ databases">
        <title>Devosia algicola sp. nov., isolated from the phycosphere of marine algae.</title>
        <authorList>
            <person name="Kim J.M."/>
            <person name="Lee J.K."/>
            <person name="Choi B.J."/>
            <person name="Bayburt H."/>
            <person name="Jeon C.O."/>
        </authorList>
    </citation>
    <scope>NUCLEOTIDE SEQUENCE [LARGE SCALE GENOMIC DNA]</scope>
    <source>
        <strain evidence="2 3">G20-9</strain>
    </source>
</reference>
<gene>
    <name evidence="2" type="ORF">PSQ19_09550</name>
</gene>
<organism evidence="2 3">
    <name type="scientific">Devosia algicola</name>
    <dbReference type="NCBI Taxonomy" id="3026418"/>
    <lineage>
        <taxon>Bacteria</taxon>
        <taxon>Pseudomonadati</taxon>
        <taxon>Pseudomonadota</taxon>
        <taxon>Alphaproteobacteria</taxon>
        <taxon>Hyphomicrobiales</taxon>
        <taxon>Devosiaceae</taxon>
        <taxon>Devosia</taxon>
    </lineage>
</organism>
<dbReference type="Gene3D" id="3.30.565.10">
    <property type="entry name" value="Histidine kinase-like ATPase, C-terminal domain"/>
    <property type="match status" value="1"/>
</dbReference>
<dbReference type="Proteomes" id="UP001220530">
    <property type="component" value="Chromosome"/>
</dbReference>
<sequence>MNLLLIAANSVPRGGQVSASISGDAGAEKFEFTTRSDPEKRQRTLVPSGVAGLLSGEPEEGAVDARGIQPFYTGLLARLTNMALDIGLKDETFFLTAIPAGPDVDVDGGGETERGVE</sequence>
<dbReference type="InterPro" id="IPR036890">
    <property type="entry name" value="HATPase_C_sf"/>
</dbReference>
<name>A0ABY7YSN6_9HYPH</name>
<evidence type="ECO:0000313" key="2">
    <source>
        <dbReference type="EMBL" id="WDR04202.1"/>
    </source>
</evidence>
<keyword evidence="3" id="KW-1185">Reference proteome</keyword>
<proteinExistence type="predicted"/>
<dbReference type="InterPro" id="IPR018762">
    <property type="entry name" value="ChpT_C"/>
</dbReference>